<dbReference type="EMBL" id="JAHWXN010000001">
    <property type="protein sequence ID" value="MCK2035986.1"/>
    <property type="molecule type" value="Genomic_DNA"/>
</dbReference>
<dbReference type="Proteomes" id="UP001300096">
    <property type="component" value="Unassembled WGS sequence"/>
</dbReference>
<gene>
    <name evidence="2" type="ORF">KZC51_07535</name>
</gene>
<keyword evidence="3" id="KW-1185">Reference proteome</keyword>
<evidence type="ECO:0000313" key="3">
    <source>
        <dbReference type="Proteomes" id="UP001300096"/>
    </source>
</evidence>
<organism evidence="2 3">
    <name type="scientific">Microbacterium croceum</name>
    <dbReference type="NCBI Taxonomy" id="2851645"/>
    <lineage>
        <taxon>Bacteria</taxon>
        <taxon>Bacillati</taxon>
        <taxon>Actinomycetota</taxon>
        <taxon>Actinomycetes</taxon>
        <taxon>Micrococcales</taxon>
        <taxon>Microbacteriaceae</taxon>
        <taxon>Microbacterium</taxon>
    </lineage>
</organism>
<sequence length="162" mass="17652">MKEVQGPTPAGTSRPYRSLPEALRAHRIDPSNHEFITGIMDAVGISSYIDRGRYIEAIRRGEGAALHIGKTYTNGFTEDEHIVVGSTALRLQPSEGRAPLFYVSHPSEFIPLTPPRAAKRTTTPRVAAAPRERASKPVEERDYGVCDVCFMVKTPAGGCGCN</sequence>
<evidence type="ECO:0000256" key="1">
    <source>
        <dbReference type="SAM" id="MobiDB-lite"/>
    </source>
</evidence>
<dbReference type="RefSeq" id="WP_247629378.1">
    <property type="nucleotide sequence ID" value="NZ_JAHWXN010000001.1"/>
</dbReference>
<protein>
    <submittedName>
        <fullName evidence="2">Uncharacterized protein</fullName>
    </submittedName>
</protein>
<proteinExistence type="predicted"/>
<accession>A0ABT0FE05</accession>
<feature type="compositionally biased region" description="Low complexity" evidence="1">
    <location>
        <begin position="120"/>
        <end position="129"/>
    </location>
</feature>
<name>A0ABT0FE05_9MICO</name>
<comment type="caution">
    <text evidence="2">The sequence shown here is derived from an EMBL/GenBank/DDBJ whole genome shotgun (WGS) entry which is preliminary data.</text>
</comment>
<reference evidence="2 3" key="1">
    <citation type="submission" date="2021-06" db="EMBL/GenBank/DDBJ databases">
        <title>Genome-based taxonomic framework of Microbacterium strains isolated from marine environment, the description of four new species and reclassification of four preexisting species.</title>
        <authorList>
            <person name="Lee S.D."/>
            <person name="Kim S.-M."/>
            <person name="Byeon Y.-S."/>
            <person name="Yang H.L."/>
            <person name="Kim I.S."/>
        </authorList>
    </citation>
    <scope>NUCLEOTIDE SEQUENCE [LARGE SCALE GENOMIC DNA]</scope>
    <source>
        <strain evidence="2 3">SSW1-49</strain>
    </source>
</reference>
<feature type="region of interest" description="Disordered" evidence="1">
    <location>
        <begin position="114"/>
        <end position="134"/>
    </location>
</feature>
<evidence type="ECO:0000313" key="2">
    <source>
        <dbReference type="EMBL" id="MCK2035986.1"/>
    </source>
</evidence>